<keyword evidence="1" id="KW-0346">Stress response</keyword>
<accession>A0A5N7ML10</accession>
<dbReference type="Gene3D" id="2.60.40.790">
    <property type="match status" value="1"/>
</dbReference>
<dbReference type="AlphaFoldDB" id="A0A5N7ML10"/>
<dbReference type="CDD" id="cd06470">
    <property type="entry name" value="ACD_IbpA-B_like"/>
    <property type="match status" value="1"/>
</dbReference>
<comment type="caution">
    <text evidence="5">The sequence shown here is derived from an EMBL/GenBank/DDBJ whole genome shotgun (WGS) entry which is preliminary data.</text>
</comment>
<dbReference type="Pfam" id="PF00011">
    <property type="entry name" value="HSP20"/>
    <property type="match status" value="1"/>
</dbReference>
<gene>
    <name evidence="5" type="ORF">FS320_21840</name>
</gene>
<reference evidence="5 6" key="1">
    <citation type="journal article" date="2019" name="Syst. Appl. Microbiol.">
        <title>Microvirga tunisiensis sp. nov., a root nodule symbiotic bacterium isolated from Lupinus micranthus and L. luteus grown in Northern Tunisia.</title>
        <authorList>
            <person name="Msaddak A."/>
            <person name="Rejili M."/>
            <person name="Duran D."/>
            <person name="Mars M."/>
            <person name="Palacios J.M."/>
            <person name="Ruiz-Argueso T."/>
            <person name="Rey L."/>
            <person name="Imperial J."/>
        </authorList>
    </citation>
    <scope>NUCLEOTIDE SEQUENCE [LARGE SCALE GENOMIC DNA]</scope>
    <source>
        <strain evidence="5 6">Lmie10</strain>
    </source>
</reference>
<dbReference type="EMBL" id="VOSK01000104">
    <property type="protein sequence ID" value="MPR27735.1"/>
    <property type="molecule type" value="Genomic_DNA"/>
</dbReference>
<evidence type="ECO:0000256" key="3">
    <source>
        <dbReference type="RuleBase" id="RU003616"/>
    </source>
</evidence>
<evidence type="ECO:0000259" key="4">
    <source>
        <dbReference type="PROSITE" id="PS01031"/>
    </source>
</evidence>
<protein>
    <submittedName>
        <fullName evidence="5">Hsp20 family protein</fullName>
    </submittedName>
</protein>
<comment type="similarity">
    <text evidence="2 3">Belongs to the small heat shock protein (HSP20) family.</text>
</comment>
<organism evidence="5 6">
    <name type="scientific">Microvirga tunisiensis</name>
    <dbReference type="NCBI Taxonomy" id="2108360"/>
    <lineage>
        <taxon>Bacteria</taxon>
        <taxon>Pseudomonadati</taxon>
        <taxon>Pseudomonadota</taxon>
        <taxon>Alphaproteobacteria</taxon>
        <taxon>Hyphomicrobiales</taxon>
        <taxon>Methylobacteriaceae</taxon>
        <taxon>Microvirga</taxon>
    </lineage>
</organism>
<sequence length="153" mass="17008">MRLDFDFSPLYRSTVGFDRLLDMLDQAADVEPVPGWPSYNVEKMGNDHYRVVMAVAGFAPDEIEIVQKDSTLFVSGRKQPGNEPAQVLHRGISDRPFRQAFNLANYVTVTDAKLENGLLVLDLVREAPEELKPRRIEIASGGGPKTIGHEKAA</sequence>
<proteinExistence type="inferred from homology"/>
<name>A0A5N7ML10_9HYPH</name>
<evidence type="ECO:0000313" key="5">
    <source>
        <dbReference type="EMBL" id="MPR27735.1"/>
    </source>
</evidence>
<evidence type="ECO:0000256" key="1">
    <source>
        <dbReference type="ARBA" id="ARBA00023016"/>
    </source>
</evidence>
<dbReference type="PROSITE" id="PS01031">
    <property type="entry name" value="SHSP"/>
    <property type="match status" value="1"/>
</dbReference>
<dbReference type="InterPro" id="IPR037913">
    <property type="entry name" value="ACD_IbpA/B"/>
</dbReference>
<feature type="domain" description="SHSP" evidence="4">
    <location>
        <begin position="30"/>
        <end position="141"/>
    </location>
</feature>
<dbReference type="OrthoDB" id="9810618at2"/>
<dbReference type="SUPFAM" id="SSF49764">
    <property type="entry name" value="HSP20-like chaperones"/>
    <property type="match status" value="1"/>
</dbReference>
<dbReference type="RefSeq" id="WP_152714050.1">
    <property type="nucleotide sequence ID" value="NZ_VOSJ01000141.1"/>
</dbReference>
<dbReference type="PANTHER" id="PTHR47062:SF1">
    <property type="entry name" value="SMALL HEAT SHOCK PROTEIN IBPA"/>
    <property type="match status" value="1"/>
</dbReference>
<dbReference type="InterPro" id="IPR002068">
    <property type="entry name" value="A-crystallin/Hsp20_dom"/>
</dbReference>
<dbReference type="PANTHER" id="PTHR47062">
    <property type="match status" value="1"/>
</dbReference>
<dbReference type="Proteomes" id="UP000403266">
    <property type="component" value="Unassembled WGS sequence"/>
</dbReference>
<evidence type="ECO:0000256" key="2">
    <source>
        <dbReference type="PROSITE-ProRule" id="PRU00285"/>
    </source>
</evidence>
<dbReference type="InterPro" id="IPR008978">
    <property type="entry name" value="HSP20-like_chaperone"/>
</dbReference>
<evidence type="ECO:0000313" key="6">
    <source>
        <dbReference type="Proteomes" id="UP000403266"/>
    </source>
</evidence>
<keyword evidence="6" id="KW-1185">Reference proteome</keyword>